<dbReference type="STRING" id="869210.Marky_0169"/>
<proteinExistence type="inferred from homology"/>
<protein>
    <submittedName>
        <fullName evidence="9">SNARE associated Golgi protein-like protein</fullName>
    </submittedName>
</protein>
<dbReference type="InterPro" id="IPR032818">
    <property type="entry name" value="DedA-like"/>
</dbReference>
<dbReference type="eggNOG" id="COG0586">
    <property type="taxonomic scope" value="Bacteria"/>
</dbReference>
<dbReference type="InterPro" id="IPR032816">
    <property type="entry name" value="VTT_dom"/>
</dbReference>
<dbReference type="Proteomes" id="UP000007030">
    <property type="component" value="Chromosome"/>
</dbReference>
<dbReference type="Pfam" id="PF09335">
    <property type="entry name" value="VTT_dom"/>
    <property type="match status" value="1"/>
</dbReference>
<feature type="transmembrane region" description="Helical" evidence="7">
    <location>
        <begin position="96"/>
        <end position="114"/>
    </location>
</feature>
<feature type="transmembrane region" description="Helical" evidence="7">
    <location>
        <begin position="52"/>
        <end position="75"/>
    </location>
</feature>
<feature type="transmembrane region" description="Helical" evidence="7">
    <location>
        <begin position="134"/>
        <end position="155"/>
    </location>
</feature>
<keyword evidence="4 7" id="KW-0812">Transmembrane</keyword>
<dbReference type="GO" id="GO:0005886">
    <property type="term" value="C:plasma membrane"/>
    <property type="evidence" value="ECO:0007669"/>
    <property type="project" value="UniProtKB-SubCell"/>
</dbReference>
<evidence type="ECO:0000256" key="2">
    <source>
        <dbReference type="ARBA" id="ARBA00010792"/>
    </source>
</evidence>
<feature type="domain" description="VTT" evidence="8">
    <location>
        <begin position="36"/>
        <end position="152"/>
    </location>
</feature>
<evidence type="ECO:0000259" key="8">
    <source>
        <dbReference type="Pfam" id="PF09335"/>
    </source>
</evidence>
<feature type="transmembrane region" description="Helical" evidence="7">
    <location>
        <begin position="12"/>
        <end position="32"/>
    </location>
</feature>
<evidence type="ECO:0000256" key="4">
    <source>
        <dbReference type="ARBA" id="ARBA00022692"/>
    </source>
</evidence>
<dbReference type="KEGG" id="mhd:Marky_0169"/>
<evidence type="ECO:0000313" key="10">
    <source>
        <dbReference type="Proteomes" id="UP000007030"/>
    </source>
</evidence>
<dbReference type="RefSeq" id="WP_013702987.1">
    <property type="nucleotide sequence ID" value="NC_015387.1"/>
</dbReference>
<dbReference type="AlphaFoldDB" id="F2NN91"/>
<name>F2NN91_MARHT</name>
<evidence type="ECO:0000256" key="7">
    <source>
        <dbReference type="RuleBase" id="RU367016"/>
    </source>
</evidence>
<dbReference type="PANTHER" id="PTHR30353:SF0">
    <property type="entry name" value="TRANSMEMBRANE PROTEIN"/>
    <property type="match status" value="1"/>
</dbReference>
<organism evidence="9 10">
    <name type="scientific">Marinithermus hydrothermalis (strain DSM 14884 / JCM 11576 / T1)</name>
    <dbReference type="NCBI Taxonomy" id="869210"/>
    <lineage>
        <taxon>Bacteria</taxon>
        <taxon>Thermotogati</taxon>
        <taxon>Deinococcota</taxon>
        <taxon>Deinococci</taxon>
        <taxon>Thermales</taxon>
        <taxon>Thermaceae</taxon>
        <taxon>Marinithermus</taxon>
    </lineage>
</organism>
<evidence type="ECO:0000256" key="5">
    <source>
        <dbReference type="ARBA" id="ARBA00022989"/>
    </source>
</evidence>
<dbReference type="OrthoDB" id="9813426at2"/>
<comment type="similarity">
    <text evidence="2 7">Belongs to the DedA family.</text>
</comment>
<dbReference type="HOGENOM" id="CLU_044208_6_3_0"/>
<gene>
    <name evidence="9" type="ordered locus">Marky_0169</name>
</gene>
<evidence type="ECO:0000256" key="1">
    <source>
        <dbReference type="ARBA" id="ARBA00004651"/>
    </source>
</evidence>
<evidence type="ECO:0000313" key="9">
    <source>
        <dbReference type="EMBL" id="AEB10932.1"/>
    </source>
</evidence>
<comment type="subcellular location">
    <subcellularLocation>
        <location evidence="1 7">Cell membrane</location>
        <topology evidence="1 7">Multi-pass membrane protein</topology>
    </subcellularLocation>
</comment>
<dbReference type="PANTHER" id="PTHR30353">
    <property type="entry name" value="INNER MEMBRANE PROTEIN DEDA-RELATED"/>
    <property type="match status" value="1"/>
</dbReference>
<keyword evidence="3 7" id="KW-1003">Cell membrane</keyword>
<dbReference type="EMBL" id="CP002630">
    <property type="protein sequence ID" value="AEB10932.1"/>
    <property type="molecule type" value="Genomic_DNA"/>
</dbReference>
<evidence type="ECO:0000256" key="3">
    <source>
        <dbReference type="ARBA" id="ARBA00022475"/>
    </source>
</evidence>
<keyword evidence="6 7" id="KW-0472">Membrane</keyword>
<evidence type="ECO:0000256" key="6">
    <source>
        <dbReference type="ARBA" id="ARBA00023136"/>
    </source>
</evidence>
<sequence>MGYAEFIQQAPYLGSFVILLAETGFLFGVVVPGGDSLLLALGGLAAAGHLELLPLLAATYAGAFLGQVLGFFWGRRLGPALERRARPEHLERARRFVRRFGAGAVLLAPFVPVARTLVPFLMGAAGVPWGRYVLWVALASLAWSGGLVLLGYALAKGVLKLVS</sequence>
<accession>F2NN91</accession>
<reference evidence="9 10" key="1">
    <citation type="journal article" date="2012" name="Stand. Genomic Sci.">
        <title>Complete genome sequence of the aerobic, heterotroph Marinithermus hydrothermalis type strain (T1(T)) from a deep-sea hydrothermal vent chimney.</title>
        <authorList>
            <person name="Copeland A."/>
            <person name="Gu W."/>
            <person name="Yasawong M."/>
            <person name="Lapidus A."/>
            <person name="Lucas S."/>
            <person name="Deshpande S."/>
            <person name="Pagani I."/>
            <person name="Tapia R."/>
            <person name="Cheng J.F."/>
            <person name="Goodwin L.A."/>
            <person name="Pitluck S."/>
            <person name="Liolios K."/>
            <person name="Ivanova N."/>
            <person name="Mavromatis K."/>
            <person name="Mikhailova N."/>
            <person name="Pati A."/>
            <person name="Chen A."/>
            <person name="Palaniappan K."/>
            <person name="Land M."/>
            <person name="Pan C."/>
            <person name="Brambilla E.M."/>
            <person name="Rohde M."/>
            <person name="Tindall B.J."/>
            <person name="Sikorski J."/>
            <person name="Goker M."/>
            <person name="Detter J.C."/>
            <person name="Bristow J."/>
            <person name="Eisen J.A."/>
            <person name="Markowitz V."/>
            <person name="Hugenholtz P."/>
            <person name="Kyrpides N.C."/>
            <person name="Klenk H.P."/>
            <person name="Woyke T."/>
        </authorList>
    </citation>
    <scope>NUCLEOTIDE SEQUENCE [LARGE SCALE GENOMIC DNA]</scope>
    <source>
        <strain evidence="10">DSM 14884 / JCM 11576 / T1</strain>
    </source>
</reference>
<keyword evidence="5 7" id="KW-1133">Transmembrane helix</keyword>
<keyword evidence="10" id="KW-1185">Reference proteome</keyword>